<dbReference type="InterPro" id="IPR032675">
    <property type="entry name" value="LRR_dom_sf"/>
</dbReference>
<sequence length="487" mass="55185">MKNKNGRRRCNKPARDAAADDGGRLSKLPDDLLLNILERVDTLDAIRTCILSKQTLKLPTMLSHLFISVGSISCHHNLACEFGIDDILRISRAVADVTDNILSTRSPEITVSKLKIRFVLIDRDCISIGNSVARAMANQKVEAAEFEMVTEKAYADCSPDDLLHFGSQFNAFLAACPDAFAGLTCLWLRNMRFGELGIPDILSTCKRLESLHLTHCDSGIHSVLQLEHARLVELEVNSGNFERIELTCLPKLQRVSYNNWFAYGDPIYFGFVPQLSKLSIAKTGVCWEKTLELSQLFANVPSIRDLHLDFECEKIWVIPERPNLLTPVLSKLQKVNLENIPEGCDFAWTMFILEAAPSLKELCITVWDHWCIMATGKEFREERGYCEKAEVNWKTHVPDLKHKNLVKLTIYGFQPDDSFVRYIRRVAEVAVNMVEISLHDRKVFGCCGDLDPKGKVCPSRYPRTAEERKQRTEELGLASPSLVHFWS</sequence>
<dbReference type="InterPro" id="IPR036047">
    <property type="entry name" value="F-box-like_dom_sf"/>
</dbReference>
<dbReference type="InterPro" id="IPR001810">
    <property type="entry name" value="F-box_dom"/>
</dbReference>
<dbReference type="InterPro" id="IPR055357">
    <property type="entry name" value="LRR_At1g61320_AtMIF1"/>
</dbReference>
<comment type="caution">
    <text evidence="3">The sequence shown here is derived from an EMBL/GenBank/DDBJ whole genome shotgun (WGS) entry which is preliminary data.</text>
</comment>
<feature type="domain" description="F-box" evidence="2">
    <location>
        <begin position="22"/>
        <end position="69"/>
    </location>
</feature>
<organism evidence="3 4">
    <name type="scientific">Lolium multiflorum</name>
    <name type="common">Italian ryegrass</name>
    <name type="synonym">Lolium perenne subsp. multiflorum</name>
    <dbReference type="NCBI Taxonomy" id="4521"/>
    <lineage>
        <taxon>Eukaryota</taxon>
        <taxon>Viridiplantae</taxon>
        <taxon>Streptophyta</taxon>
        <taxon>Embryophyta</taxon>
        <taxon>Tracheophyta</taxon>
        <taxon>Spermatophyta</taxon>
        <taxon>Magnoliopsida</taxon>
        <taxon>Liliopsida</taxon>
        <taxon>Poales</taxon>
        <taxon>Poaceae</taxon>
        <taxon>BOP clade</taxon>
        <taxon>Pooideae</taxon>
        <taxon>Poodae</taxon>
        <taxon>Poeae</taxon>
        <taxon>Poeae Chloroplast Group 2 (Poeae type)</taxon>
        <taxon>Loliodinae</taxon>
        <taxon>Loliinae</taxon>
        <taxon>Lolium</taxon>
    </lineage>
</organism>
<evidence type="ECO:0000259" key="2">
    <source>
        <dbReference type="PROSITE" id="PS50181"/>
    </source>
</evidence>
<protein>
    <recommendedName>
        <fullName evidence="2">F-box domain-containing protein</fullName>
    </recommendedName>
</protein>
<evidence type="ECO:0000313" key="3">
    <source>
        <dbReference type="EMBL" id="KAK1613561.1"/>
    </source>
</evidence>
<dbReference type="AlphaFoldDB" id="A0AAD8R390"/>
<keyword evidence="4" id="KW-1185">Reference proteome</keyword>
<dbReference type="SUPFAM" id="SSF52047">
    <property type="entry name" value="RNI-like"/>
    <property type="match status" value="1"/>
</dbReference>
<feature type="region of interest" description="Disordered" evidence="1">
    <location>
        <begin position="1"/>
        <end position="22"/>
    </location>
</feature>
<proteinExistence type="predicted"/>
<evidence type="ECO:0000256" key="1">
    <source>
        <dbReference type="SAM" id="MobiDB-lite"/>
    </source>
</evidence>
<dbReference type="Pfam" id="PF00646">
    <property type="entry name" value="F-box"/>
    <property type="match status" value="1"/>
</dbReference>
<dbReference type="EMBL" id="JAUUTY010000006">
    <property type="protein sequence ID" value="KAK1613561.1"/>
    <property type="molecule type" value="Genomic_DNA"/>
</dbReference>
<dbReference type="SUPFAM" id="SSF81383">
    <property type="entry name" value="F-box domain"/>
    <property type="match status" value="1"/>
</dbReference>
<accession>A0AAD8R390</accession>
<reference evidence="3" key="1">
    <citation type="submission" date="2023-07" db="EMBL/GenBank/DDBJ databases">
        <title>A chromosome-level genome assembly of Lolium multiflorum.</title>
        <authorList>
            <person name="Chen Y."/>
            <person name="Copetti D."/>
            <person name="Kolliker R."/>
            <person name="Studer B."/>
        </authorList>
    </citation>
    <scope>NUCLEOTIDE SEQUENCE</scope>
    <source>
        <strain evidence="3">02402/16</strain>
        <tissue evidence="3">Leaf</tissue>
    </source>
</reference>
<dbReference type="Pfam" id="PF23622">
    <property type="entry name" value="LRR_At1g61320_AtMIF1"/>
    <property type="match status" value="1"/>
</dbReference>
<dbReference type="PANTHER" id="PTHR32153">
    <property type="entry name" value="OJ000223_09.16 PROTEIN"/>
    <property type="match status" value="1"/>
</dbReference>
<dbReference type="Gene3D" id="3.80.10.10">
    <property type="entry name" value="Ribonuclease Inhibitor"/>
    <property type="match status" value="1"/>
</dbReference>
<dbReference type="Proteomes" id="UP001231189">
    <property type="component" value="Unassembled WGS sequence"/>
</dbReference>
<dbReference type="PROSITE" id="PS50181">
    <property type="entry name" value="FBOX"/>
    <property type="match status" value="1"/>
</dbReference>
<dbReference type="InterPro" id="IPR044997">
    <property type="entry name" value="F-box_plant"/>
</dbReference>
<feature type="compositionally biased region" description="Basic and acidic residues" evidence="1">
    <location>
        <begin position="13"/>
        <end position="22"/>
    </location>
</feature>
<name>A0AAD8R390_LOLMU</name>
<feature type="compositionally biased region" description="Basic residues" evidence="1">
    <location>
        <begin position="1"/>
        <end position="12"/>
    </location>
</feature>
<evidence type="ECO:0000313" key="4">
    <source>
        <dbReference type="Proteomes" id="UP001231189"/>
    </source>
</evidence>
<gene>
    <name evidence="3" type="ORF">QYE76_019078</name>
</gene>